<dbReference type="VEuPathDB" id="TriTrypDB:ECC02_007753"/>
<sequence>MILLLPVCVATPAEGGHKREGCRRCVCVCVCRCHATTSQQTCCDSVTLTSLWSSRTAEARPTPMHLVDGVRHLLRRCREQDVLTQPRRAWSVTMAQSAVAGGIFTSRRQQRGRPLNAIKNKTETVTVLRPCSQAGRQRCASCKREHQRACMGVHAYMQWAHYVCASWGEVRARVHARGHTQREKDECVCGRCMALSPSLSRGLHRSSSRTCKNKKKKQKRGGGVEGRGAAVAVFRRRRVIFSGGGDCFRCWYCCLTDCRSDVGVASFGVVLRSVGFGLPSIILILRILDIAIFICRDGFCCCFR</sequence>
<dbReference type="EMBL" id="JABDHM010000074">
    <property type="protein sequence ID" value="KAF5219245.1"/>
    <property type="molecule type" value="Genomic_DNA"/>
</dbReference>
<gene>
    <name evidence="3" type="ORF">ECC02_007753</name>
</gene>
<reference evidence="3 4" key="1">
    <citation type="journal article" date="2019" name="Genome Biol. Evol.">
        <title>Nanopore Sequencing Significantly Improves Genome Assembly of the Protozoan Parasite Trypanosoma cruzi.</title>
        <authorList>
            <person name="Diaz-Viraque F."/>
            <person name="Pita S."/>
            <person name="Greif G."/>
            <person name="de Souza R.C.M."/>
            <person name="Iraola G."/>
            <person name="Robello C."/>
        </authorList>
    </citation>
    <scope>NUCLEOTIDE SEQUENCE [LARGE SCALE GENOMIC DNA]</scope>
    <source>
        <strain evidence="3 4">Berenice</strain>
    </source>
</reference>
<dbReference type="AlphaFoldDB" id="A0A7J6XYF7"/>
<accession>A0A7J6XYF7</accession>
<dbReference type="Proteomes" id="UP000583944">
    <property type="component" value="Unassembled WGS sequence"/>
</dbReference>
<protein>
    <submittedName>
        <fullName evidence="3">Uncharacterized protein</fullName>
    </submittedName>
</protein>
<evidence type="ECO:0000313" key="4">
    <source>
        <dbReference type="Proteomes" id="UP000583944"/>
    </source>
</evidence>
<organism evidence="3 4">
    <name type="scientific">Trypanosoma cruzi</name>
    <dbReference type="NCBI Taxonomy" id="5693"/>
    <lineage>
        <taxon>Eukaryota</taxon>
        <taxon>Discoba</taxon>
        <taxon>Euglenozoa</taxon>
        <taxon>Kinetoplastea</taxon>
        <taxon>Metakinetoplastina</taxon>
        <taxon>Trypanosomatida</taxon>
        <taxon>Trypanosomatidae</taxon>
        <taxon>Trypanosoma</taxon>
        <taxon>Schizotrypanum</taxon>
    </lineage>
</organism>
<evidence type="ECO:0000256" key="2">
    <source>
        <dbReference type="SAM" id="SignalP"/>
    </source>
</evidence>
<evidence type="ECO:0000313" key="3">
    <source>
        <dbReference type="EMBL" id="KAF5219245.1"/>
    </source>
</evidence>
<feature type="signal peptide" evidence="2">
    <location>
        <begin position="1"/>
        <end position="15"/>
    </location>
</feature>
<name>A0A7J6XYF7_TRYCR</name>
<feature type="compositionally biased region" description="Basic residues" evidence="1">
    <location>
        <begin position="202"/>
        <end position="220"/>
    </location>
</feature>
<comment type="caution">
    <text evidence="3">The sequence shown here is derived from an EMBL/GenBank/DDBJ whole genome shotgun (WGS) entry which is preliminary data.</text>
</comment>
<proteinExistence type="predicted"/>
<feature type="chain" id="PRO_5029707198" evidence="2">
    <location>
        <begin position="16"/>
        <end position="304"/>
    </location>
</feature>
<feature type="region of interest" description="Disordered" evidence="1">
    <location>
        <begin position="200"/>
        <end position="224"/>
    </location>
</feature>
<keyword evidence="2" id="KW-0732">Signal</keyword>
<evidence type="ECO:0000256" key="1">
    <source>
        <dbReference type="SAM" id="MobiDB-lite"/>
    </source>
</evidence>